<evidence type="ECO:0000313" key="2">
    <source>
        <dbReference type="EMBL" id="MEK9502478.1"/>
    </source>
</evidence>
<dbReference type="InterPro" id="IPR050194">
    <property type="entry name" value="Glycosyltransferase_grp1"/>
</dbReference>
<name>A0ABU9EEH7_9BACT</name>
<dbReference type="InterPro" id="IPR028098">
    <property type="entry name" value="Glyco_trans_4-like_N"/>
</dbReference>
<reference evidence="2 3" key="1">
    <citation type="submission" date="2024-02" db="EMBL/GenBank/DDBJ databases">
        <title>A novel Gemmatimonadota bacterium.</title>
        <authorList>
            <person name="Du Z.-J."/>
            <person name="Ye Y.-Q."/>
        </authorList>
    </citation>
    <scope>NUCLEOTIDE SEQUENCE [LARGE SCALE GENOMIC DNA]</scope>
    <source>
        <strain evidence="2 3">DH-20</strain>
    </source>
</reference>
<proteinExistence type="predicted"/>
<feature type="domain" description="Glycosyltransferase subfamily 4-like N-terminal" evidence="1">
    <location>
        <begin position="34"/>
        <end position="207"/>
    </location>
</feature>
<keyword evidence="2" id="KW-0808">Transferase</keyword>
<keyword evidence="2" id="KW-0328">Glycosyltransferase</keyword>
<dbReference type="GO" id="GO:0016757">
    <property type="term" value="F:glycosyltransferase activity"/>
    <property type="evidence" value="ECO:0007669"/>
    <property type="project" value="UniProtKB-KW"/>
</dbReference>
<protein>
    <submittedName>
        <fullName evidence="2">Glycosyltransferase</fullName>
        <ecNumber evidence="2">2.4.-.-</ecNumber>
    </submittedName>
</protein>
<organism evidence="2 3">
    <name type="scientific">Gaopeijia maritima</name>
    <dbReference type="NCBI Taxonomy" id="3119007"/>
    <lineage>
        <taxon>Bacteria</taxon>
        <taxon>Pseudomonadati</taxon>
        <taxon>Gemmatimonadota</taxon>
        <taxon>Longimicrobiia</taxon>
        <taxon>Gaopeijiales</taxon>
        <taxon>Gaopeijiaceae</taxon>
        <taxon>Gaopeijia</taxon>
    </lineage>
</organism>
<dbReference type="Gene3D" id="3.40.50.2000">
    <property type="entry name" value="Glycogen Phosphorylase B"/>
    <property type="match status" value="2"/>
</dbReference>
<dbReference type="PANTHER" id="PTHR45947">
    <property type="entry name" value="SULFOQUINOVOSYL TRANSFERASE SQD2"/>
    <property type="match status" value="1"/>
</dbReference>
<sequence>MLLASPKAVDSDRVTTDRLRIVDITDFYSDTVSGGVKTYLHAKARHLAEKGVDHAVIVPGEADGVEPMESGRLHRVKGPVLPFSRAYRLLLSARRVEEILDEELPHVIELGSPFVVPRLVRRALKRRRIPLVGFYHADLVRTFAEPYVPHRAAAPLRVAARTMARRLIRSVYDPLDVTVAASPSVADELRALGVRRVRHISLGVDLDTFVPDPPGGPLPPVERPEGDRRPIALYVGRFCAEKRLDVLIDGYARMDPEERPWLVLVGGGPLHEEMAERARHIAGLVLRDYVSDRETLARLYAGADFYVAAGPGETFGLSIGEALACGLPVVSVARGAGPDRVAGSGVSELYRHGDPDDCARALARMTARVGENPADLRGRSRAWAEATLDWRLTVDRLVDLYSELVAGAEAGG</sequence>
<dbReference type="SUPFAM" id="SSF53756">
    <property type="entry name" value="UDP-Glycosyltransferase/glycogen phosphorylase"/>
    <property type="match status" value="1"/>
</dbReference>
<evidence type="ECO:0000313" key="3">
    <source>
        <dbReference type="Proteomes" id="UP001484239"/>
    </source>
</evidence>
<dbReference type="EC" id="2.4.-.-" evidence="2"/>
<evidence type="ECO:0000259" key="1">
    <source>
        <dbReference type="Pfam" id="PF13439"/>
    </source>
</evidence>
<comment type="caution">
    <text evidence="2">The sequence shown here is derived from an EMBL/GenBank/DDBJ whole genome shotgun (WGS) entry which is preliminary data.</text>
</comment>
<dbReference type="Pfam" id="PF13692">
    <property type="entry name" value="Glyco_trans_1_4"/>
    <property type="match status" value="1"/>
</dbReference>
<dbReference type="PANTHER" id="PTHR45947:SF3">
    <property type="entry name" value="SULFOQUINOVOSYL TRANSFERASE SQD2"/>
    <property type="match status" value="1"/>
</dbReference>
<dbReference type="Proteomes" id="UP001484239">
    <property type="component" value="Unassembled WGS sequence"/>
</dbReference>
<keyword evidence="3" id="KW-1185">Reference proteome</keyword>
<accession>A0ABU9EEH7</accession>
<gene>
    <name evidence="2" type="ORF">WI372_15900</name>
</gene>
<dbReference type="RefSeq" id="WP_405283878.1">
    <property type="nucleotide sequence ID" value="NZ_CP144380.1"/>
</dbReference>
<dbReference type="EMBL" id="JBBHLI010000011">
    <property type="protein sequence ID" value="MEK9502478.1"/>
    <property type="molecule type" value="Genomic_DNA"/>
</dbReference>
<dbReference type="Pfam" id="PF13439">
    <property type="entry name" value="Glyco_transf_4"/>
    <property type="match status" value="1"/>
</dbReference>